<dbReference type="Proteomes" id="UP000799428">
    <property type="component" value="Unassembled WGS sequence"/>
</dbReference>
<evidence type="ECO:0000313" key="3">
    <source>
        <dbReference type="Proteomes" id="UP000799428"/>
    </source>
</evidence>
<name>A0A6G1K6Y4_9PLEO</name>
<feature type="transmembrane region" description="Helical" evidence="1">
    <location>
        <begin position="67"/>
        <end position="85"/>
    </location>
</feature>
<protein>
    <submittedName>
        <fullName evidence="2">Uncharacterized protein</fullName>
    </submittedName>
</protein>
<proteinExistence type="predicted"/>
<evidence type="ECO:0000256" key="1">
    <source>
        <dbReference type="SAM" id="Phobius"/>
    </source>
</evidence>
<sequence>MAVKYNDTRPRKPDFGSMRDSMFLLLVTNPYTFRKMVSIQGKEAGGLLRIVLFSKDEKTGSSASIRFDHVLLLFVCALHIVQAAFGDLGANTTAHGLALTCLLAWFPIVIMCSIVDRNPIAAKTTKKRLKALVHLVR</sequence>
<keyword evidence="1" id="KW-1133">Transmembrane helix</keyword>
<accession>A0A6G1K6Y4</accession>
<reference evidence="2" key="1">
    <citation type="journal article" date="2020" name="Stud. Mycol.">
        <title>101 Dothideomycetes genomes: a test case for predicting lifestyles and emergence of pathogens.</title>
        <authorList>
            <person name="Haridas S."/>
            <person name="Albert R."/>
            <person name="Binder M."/>
            <person name="Bloem J."/>
            <person name="Labutti K."/>
            <person name="Salamov A."/>
            <person name="Andreopoulos B."/>
            <person name="Baker S."/>
            <person name="Barry K."/>
            <person name="Bills G."/>
            <person name="Bluhm B."/>
            <person name="Cannon C."/>
            <person name="Castanera R."/>
            <person name="Culley D."/>
            <person name="Daum C."/>
            <person name="Ezra D."/>
            <person name="Gonzalez J."/>
            <person name="Henrissat B."/>
            <person name="Kuo A."/>
            <person name="Liang C."/>
            <person name="Lipzen A."/>
            <person name="Lutzoni F."/>
            <person name="Magnuson J."/>
            <person name="Mondo S."/>
            <person name="Nolan M."/>
            <person name="Ohm R."/>
            <person name="Pangilinan J."/>
            <person name="Park H.-J."/>
            <person name="Ramirez L."/>
            <person name="Alfaro M."/>
            <person name="Sun H."/>
            <person name="Tritt A."/>
            <person name="Yoshinaga Y."/>
            <person name="Zwiers L.-H."/>
            <person name="Turgeon B."/>
            <person name="Goodwin S."/>
            <person name="Spatafora J."/>
            <person name="Crous P."/>
            <person name="Grigoriev I."/>
        </authorList>
    </citation>
    <scope>NUCLEOTIDE SEQUENCE</scope>
    <source>
        <strain evidence="2">CBS 279.74</strain>
    </source>
</reference>
<gene>
    <name evidence="2" type="ORF">K504DRAFT_502611</name>
</gene>
<feature type="transmembrane region" description="Helical" evidence="1">
    <location>
        <begin position="97"/>
        <end position="115"/>
    </location>
</feature>
<dbReference type="OrthoDB" id="5392263at2759"/>
<keyword evidence="1" id="KW-0812">Transmembrane</keyword>
<keyword evidence="3" id="KW-1185">Reference proteome</keyword>
<dbReference type="AlphaFoldDB" id="A0A6G1K6Y4"/>
<keyword evidence="1" id="KW-0472">Membrane</keyword>
<organism evidence="2 3">
    <name type="scientific">Pleomassaria siparia CBS 279.74</name>
    <dbReference type="NCBI Taxonomy" id="1314801"/>
    <lineage>
        <taxon>Eukaryota</taxon>
        <taxon>Fungi</taxon>
        <taxon>Dikarya</taxon>
        <taxon>Ascomycota</taxon>
        <taxon>Pezizomycotina</taxon>
        <taxon>Dothideomycetes</taxon>
        <taxon>Pleosporomycetidae</taxon>
        <taxon>Pleosporales</taxon>
        <taxon>Pleomassariaceae</taxon>
        <taxon>Pleomassaria</taxon>
    </lineage>
</organism>
<evidence type="ECO:0000313" key="2">
    <source>
        <dbReference type="EMBL" id="KAF2708584.1"/>
    </source>
</evidence>
<dbReference type="EMBL" id="MU005771">
    <property type="protein sequence ID" value="KAF2708584.1"/>
    <property type="molecule type" value="Genomic_DNA"/>
</dbReference>